<evidence type="ECO:0000313" key="5">
    <source>
        <dbReference type="Proteomes" id="UP000197692"/>
    </source>
</evidence>
<dbReference type="InterPro" id="IPR036195">
    <property type="entry name" value="AbfB_ABD_sf"/>
</dbReference>
<protein>
    <recommendedName>
        <fullName evidence="3">Alpha-L-arabinofuranosidase B arabinose-binding domain-containing protein</fullName>
    </recommendedName>
</protein>
<proteinExistence type="predicted"/>
<evidence type="ECO:0000313" key="4">
    <source>
        <dbReference type="EMBL" id="OWM34041.1"/>
    </source>
</evidence>
<feature type="region of interest" description="Disordered" evidence="1">
    <location>
        <begin position="229"/>
        <end position="252"/>
    </location>
</feature>
<evidence type="ECO:0000256" key="1">
    <source>
        <dbReference type="SAM" id="MobiDB-lite"/>
    </source>
</evidence>
<dbReference type="SUPFAM" id="SSF110221">
    <property type="entry name" value="AbfB domain"/>
    <property type="match status" value="1"/>
</dbReference>
<gene>
    <name evidence="4" type="ORF">AY602_08825</name>
</gene>
<feature type="signal peptide" evidence="2">
    <location>
        <begin position="1"/>
        <end position="28"/>
    </location>
</feature>
<dbReference type="InterPro" id="IPR007934">
    <property type="entry name" value="AbfB_ABD"/>
</dbReference>
<dbReference type="EMBL" id="LSZF01000027">
    <property type="protein sequence ID" value="OWM34041.1"/>
    <property type="molecule type" value="Genomic_DNA"/>
</dbReference>
<dbReference type="GO" id="GO:0046373">
    <property type="term" value="P:L-arabinose metabolic process"/>
    <property type="evidence" value="ECO:0007669"/>
    <property type="project" value="InterPro"/>
</dbReference>
<dbReference type="Proteomes" id="UP000197692">
    <property type="component" value="Unassembled WGS sequence"/>
</dbReference>
<dbReference type="Pfam" id="PF05270">
    <property type="entry name" value="AbfB"/>
    <property type="match status" value="1"/>
</dbReference>
<feature type="compositionally biased region" description="Polar residues" evidence="1">
    <location>
        <begin position="243"/>
        <end position="252"/>
    </location>
</feature>
<sequence>MSSIFRRFSAGVLASVIAAGVSISPAVAETSVDITAGDGGIVQKDCGTSPEYIRVDSASLPGSRACFFLINPTGWIALNITGSYGVVNELHVPVSVAFKLPDGDVYWQRIIKPGGVQNIDVDRHGSTVVELQVTPVATSSGAATGDLSTNSDETNVVSIRSAGRNAAGKIVRISWTGIELSQLDRNSAFNDRLDASFKVVPALDGSQCVSLEAASYPGVYLTMQSNGTVSAQSSPSPRGATWCPSTVTETPTGTRLASAMNQTRFLATYGTQGVTTTTTQSPESVWFIDQALALPGK</sequence>
<reference evidence="5" key="1">
    <citation type="submission" date="2016-02" db="EMBL/GenBank/DDBJ databases">
        <title>Genomic analyses of a collection of pathogenic Corynebacterium diphtheriae.</title>
        <authorList>
            <person name="Sangal V."/>
            <person name="Titov L."/>
        </authorList>
    </citation>
    <scope>NUCLEOTIDE SEQUENCE [LARGE SCALE GENOMIC DNA]</scope>
    <source>
        <strain evidence="5">1438</strain>
    </source>
</reference>
<name>A0A854NGR9_CORDP</name>
<dbReference type="RefSeq" id="WP_010935226.1">
    <property type="nucleotide sequence ID" value="NZ_JADQUE010000003.1"/>
</dbReference>
<keyword evidence="2" id="KW-0732">Signal</keyword>
<dbReference type="GO" id="GO:0046556">
    <property type="term" value="F:alpha-L-arabinofuranosidase activity"/>
    <property type="evidence" value="ECO:0007669"/>
    <property type="project" value="InterPro"/>
</dbReference>
<comment type="caution">
    <text evidence="4">The sequence shown here is derived from an EMBL/GenBank/DDBJ whole genome shotgun (WGS) entry which is preliminary data.</text>
</comment>
<evidence type="ECO:0000256" key="2">
    <source>
        <dbReference type="SAM" id="SignalP"/>
    </source>
</evidence>
<dbReference type="AlphaFoldDB" id="A0A854NGR9"/>
<feature type="domain" description="Alpha-L-arabinofuranosidase B arabinose-binding" evidence="3">
    <location>
        <begin position="171"/>
        <end position="278"/>
    </location>
</feature>
<evidence type="ECO:0000259" key="3">
    <source>
        <dbReference type="Pfam" id="PF05270"/>
    </source>
</evidence>
<accession>A0A854NGR9</accession>
<dbReference type="Gene3D" id="2.80.10.50">
    <property type="match status" value="1"/>
</dbReference>
<feature type="chain" id="PRO_5032479039" description="Alpha-L-arabinofuranosidase B arabinose-binding domain-containing protein" evidence="2">
    <location>
        <begin position="29"/>
        <end position="297"/>
    </location>
</feature>
<organism evidence="4 5">
    <name type="scientific">Corynebacterium diphtheriae bv. mitis</name>
    <dbReference type="NCBI Taxonomy" id="1806053"/>
    <lineage>
        <taxon>Bacteria</taxon>
        <taxon>Bacillati</taxon>
        <taxon>Actinomycetota</taxon>
        <taxon>Actinomycetes</taxon>
        <taxon>Mycobacteriales</taxon>
        <taxon>Corynebacteriaceae</taxon>
        <taxon>Corynebacterium</taxon>
    </lineage>
</organism>